<feature type="non-terminal residue" evidence="4">
    <location>
        <position position="1"/>
    </location>
</feature>
<evidence type="ECO:0008006" key="6">
    <source>
        <dbReference type="Google" id="ProtNLM"/>
    </source>
</evidence>
<reference evidence="4 5" key="1">
    <citation type="submission" date="2020-02" db="EMBL/GenBank/DDBJ databases">
        <title>Draft genome sequence of Haematococcus lacustris strain NIES-144.</title>
        <authorList>
            <person name="Morimoto D."/>
            <person name="Nakagawa S."/>
            <person name="Yoshida T."/>
            <person name="Sawayama S."/>
        </authorList>
    </citation>
    <scope>NUCLEOTIDE SEQUENCE [LARGE SCALE GENOMIC DNA]</scope>
    <source>
        <strain evidence="4 5">NIES-144</strain>
    </source>
</reference>
<evidence type="ECO:0000313" key="4">
    <source>
        <dbReference type="EMBL" id="GFH17262.1"/>
    </source>
</evidence>
<keyword evidence="2" id="KW-0378">Hydrolase</keyword>
<comment type="similarity">
    <text evidence="1">Belongs to the 'GDSL' lipolytic enzyme family.</text>
</comment>
<dbReference type="Proteomes" id="UP000485058">
    <property type="component" value="Unassembled WGS sequence"/>
</dbReference>
<dbReference type="PANTHER" id="PTHR45648">
    <property type="entry name" value="GDSL LIPASE/ACYLHYDROLASE FAMILY PROTEIN (AFU_ORTHOLOGUE AFUA_4G14700)"/>
    <property type="match status" value="1"/>
</dbReference>
<dbReference type="Gene3D" id="3.40.50.1110">
    <property type="entry name" value="SGNH hydrolase"/>
    <property type="match status" value="1"/>
</dbReference>
<dbReference type="GO" id="GO:0016298">
    <property type="term" value="F:lipase activity"/>
    <property type="evidence" value="ECO:0007669"/>
    <property type="project" value="InterPro"/>
</dbReference>
<protein>
    <recommendedName>
        <fullName evidence="6">GDSL esterase/lipase</fullName>
    </recommendedName>
</protein>
<dbReference type="InterPro" id="IPR001087">
    <property type="entry name" value="GDSL"/>
</dbReference>
<proteinExistence type="inferred from homology"/>
<feature type="region of interest" description="Disordered" evidence="3">
    <location>
        <begin position="276"/>
        <end position="295"/>
    </location>
</feature>
<name>A0A699ZN27_HAELA</name>
<comment type="caution">
    <text evidence="4">The sequence shown here is derived from an EMBL/GenBank/DDBJ whole genome shotgun (WGS) entry which is preliminary data.</text>
</comment>
<evidence type="ECO:0000256" key="2">
    <source>
        <dbReference type="ARBA" id="ARBA00022801"/>
    </source>
</evidence>
<evidence type="ECO:0000256" key="1">
    <source>
        <dbReference type="ARBA" id="ARBA00008668"/>
    </source>
</evidence>
<sequence>MSQPTLLVFGDSLSDTGNLWALTNYTQPPQPLYAPGRFSNGPLWVDYLPQDPPPANLSRGARSSPAAAQPGSRSAGEVTWRVLNYAVAGSTASRAAGSQISALDQVERYMAGQLPWKDEQAAQRGKAAADLGGKGQGAAQRPLTVAVLEIGANDYFYAVTKRMFQSFGSSAAYGAASAGDFAAFMQALPQCVVSATLDSARQLLGLSQHGGKAGNDGLVVDKLLVLGLPRLDTIPVVVQHVPQMLRPLLAAIVEVHNKMLAEGVVRLAEELTAQRRRDSLRHPSGASPGCPSGGGASRGTVDVAFFDFAKLSEYLVVEAKSQGVTHITTPCLKRAAHGMWGSEAGQASSRDCTDPSSYFYYDDVHPTTLVAGLAAGKIGLTLQQLVV</sequence>
<dbReference type="Pfam" id="PF00657">
    <property type="entry name" value="Lipase_GDSL"/>
    <property type="match status" value="1"/>
</dbReference>
<gene>
    <name evidence="4" type="ORF">HaLaN_13855</name>
</gene>
<dbReference type="GO" id="GO:0006629">
    <property type="term" value="P:lipid metabolic process"/>
    <property type="evidence" value="ECO:0007669"/>
    <property type="project" value="InterPro"/>
</dbReference>
<dbReference type="SUPFAM" id="SSF52266">
    <property type="entry name" value="SGNH hydrolase"/>
    <property type="match status" value="1"/>
</dbReference>
<keyword evidence="5" id="KW-1185">Reference proteome</keyword>
<evidence type="ECO:0000313" key="5">
    <source>
        <dbReference type="Proteomes" id="UP000485058"/>
    </source>
</evidence>
<accession>A0A699ZN27</accession>
<organism evidence="4 5">
    <name type="scientific">Haematococcus lacustris</name>
    <name type="common">Green alga</name>
    <name type="synonym">Haematococcus pluvialis</name>
    <dbReference type="NCBI Taxonomy" id="44745"/>
    <lineage>
        <taxon>Eukaryota</taxon>
        <taxon>Viridiplantae</taxon>
        <taxon>Chlorophyta</taxon>
        <taxon>core chlorophytes</taxon>
        <taxon>Chlorophyceae</taxon>
        <taxon>CS clade</taxon>
        <taxon>Chlamydomonadales</taxon>
        <taxon>Haematococcaceae</taxon>
        <taxon>Haematococcus</taxon>
    </lineage>
</organism>
<dbReference type="InterPro" id="IPR051058">
    <property type="entry name" value="GDSL_Est/Lipase"/>
</dbReference>
<dbReference type="InterPro" id="IPR036514">
    <property type="entry name" value="SGNH_hydro_sf"/>
</dbReference>
<dbReference type="InterPro" id="IPR008265">
    <property type="entry name" value="Lipase_GDSL_AS"/>
</dbReference>
<dbReference type="PROSITE" id="PS01098">
    <property type="entry name" value="LIPASE_GDSL_SER"/>
    <property type="match status" value="1"/>
</dbReference>
<dbReference type="EMBL" id="BLLF01001120">
    <property type="protein sequence ID" value="GFH17262.1"/>
    <property type="molecule type" value="Genomic_DNA"/>
</dbReference>
<feature type="region of interest" description="Disordered" evidence="3">
    <location>
        <begin position="49"/>
        <end position="73"/>
    </location>
</feature>
<evidence type="ECO:0000256" key="3">
    <source>
        <dbReference type="SAM" id="MobiDB-lite"/>
    </source>
</evidence>
<dbReference type="PANTHER" id="PTHR45648:SF22">
    <property type="entry name" value="GDSL LIPASE_ACYLHYDROLASE FAMILY PROTEIN (AFU_ORTHOLOGUE AFUA_4G14700)"/>
    <property type="match status" value="1"/>
</dbReference>
<dbReference type="AlphaFoldDB" id="A0A699ZN27"/>